<reference evidence="2 3" key="1">
    <citation type="submission" date="2024-04" db="EMBL/GenBank/DDBJ databases">
        <title>Tritrichomonas musculus Genome.</title>
        <authorList>
            <person name="Alves-Ferreira E."/>
            <person name="Grigg M."/>
            <person name="Lorenzi H."/>
            <person name="Galac M."/>
        </authorList>
    </citation>
    <scope>NUCLEOTIDE SEQUENCE [LARGE SCALE GENOMIC DNA]</scope>
    <source>
        <strain evidence="2 3">EAF2021</strain>
    </source>
</reference>
<organism evidence="2 3">
    <name type="scientific">Tritrichomonas musculus</name>
    <dbReference type="NCBI Taxonomy" id="1915356"/>
    <lineage>
        <taxon>Eukaryota</taxon>
        <taxon>Metamonada</taxon>
        <taxon>Parabasalia</taxon>
        <taxon>Tritrichomonadida</taxon>
        <taxon>Tritrichomonadidae</taxon>
        <taxon>Tritrichomonas</taxon>
    </lineage>
</organism>
<dbReference type="Proteomes" id="UP001470230">
    <property type="component" value="Unassembled WGS sequence"/>
</dbReference>
<evidence type="ECO:0000313" key="2">
    <source>
        <dbReference type="EMBL" id="KAK8875384.1"/>
    </source>
</evidence>
<dbReference type="EMBL" id="JAPFFF010000012">
    <property type="protein sequence ID" value="KAK8875384.1"/>
    <property type="molecule type" value="Genomic_DNA"/>
</dbReference>
<proteinExistence type="predicted"/>
<accession>A0ABR2JCJ6</accession>
<name>A0ABR2JCJ6_9EUKA</name>
<sequence>MLSSIYGKLASIFLSKLIPSIDTKQISVQNKDGLLSLENLEINPVLLIKAKMPFNIQRGIIKTMTISLSDQNESFLNRFQISLNEIYLYCDSKSQNLAKKDSQNLISNLKGIIDHFLSNFASSIGSLFDLTKIKIEAQNLHLILQNKENIINKTDNNFYSLLHTNISNILLEPIASENNPDTNKTQRNLRFSSISVSLYNVTNTFNIFKDENILNISVEEFINSLNALFGNSDPAIQPNLFFDDFSISCQITSDNESTDAKIEFDPINVKSKVNQLSRFINKKVNKNQMIDKLWMKTYRNCLKLKSRHYLTVSTALSFLKNREKYLNLISTDTDPNKLSNFIKESQIDTDTENCLRYYSNSIFSGKFKTSDQISSQSDPIINFSLTIPSVTVNFESINDQSNLTLKFDHITGKYCHDNRNNEGTFVINDFIINDRKISQSQPFLNAKDDRNGQVINLSKCLFVISKDYENDDTDKVDYLKMLDIEKQLSEYKMLIQMINLLGQSQMLNHFLLLGKQRRKMTFNGDSCFIQLQYFKKDESNAQKELPTFDFVISVNSFTIQFNKFRFEKAFIDFGGFNLNKNQILLPLKFTINSNRFLNSLDFSSELIEMKLNGPAFKKSIDIFKAIKSVFNIQQNIDLSINVNEIKIHLSVNLIVKCKSLSTKQKISFNNENFEIVNIFSLSFKEFEILDCNQLFLSFNSFRINQKEVFINNLIFILNAPALNYIFSMFSFNKMHEKYKLIISNISVKLPFSEIVIFSLVDRLEYDGESHISVDRFSVKSSQLESNDDSLKNYIIDPISFVVNVSYDDNDLVISRLHLDQLNIITEPQEIKNILEVFSFFKNFLISKSINFETNWEFDLIKFSLIRSKTQKDNTIACVEINSFQCQISVIEDQFSLKIDCKKIIDSKEELYKCIKCKSPISLSFKEIDKKAEVTAVANNIDLFLSPELIMYYIDLNSFSTINLADIRFDIHFKNMNISFYSNNFDELICDIFETIHADEMNVNSLKKGNFQLFFNNLKSLSRAFELPSFDLQMINSVITYKMINNVVQIDTDSDKLQKFTKFFSEIHLNLPKFLTFGIDIYLSQVMINLSDTKQAISLSNFAMKVNALKKLTVISFEDMKYEGLLHFNNFLMIVHFHLNSEEEEKEEEKVDNLIDFEVEGDVLNPIHYECVDVLTKIDTFELTLNCALFQKYKEISKLTFLKMLKRRNNRWITKEIKLNLLSFEQELSFIFRGVETDFPFNDKQFHMKIKDADIMPNNLLTKKTSDDVFISIDYDFNDDKNGYLTVFIKESFVKLNINSFFTIYNLFASVNNHVPLSIEAEKMLISFDYENESPFHIYLDFKVFKNAEILYNKSDDQISIENKAAFEIESNVISMNFVERKPLVENMQFSLKIDNNRNLTLNVSDCSFLLSLFIRELIKSLVSQLKRMTFLFDKIIFDAKRRLLLNSVSITTGKITVIFCKFSFQPSYRITLSPFSTKLKSCHEENEEYGEFFDLYSRIDFMNEKINDWDYLVEPFKLSISPLLLIYKDDKEEGFYHYFKLKVNVNQNCEKSDNLNINLPLSILQDDDIFDQEERETFDKIYKKNKLFELPDLFIKNNLNTHVSVTITPQNTFFVMVSQQLLPLFIDNNPSTFEIKVFDKTIKFTLDEIVYPTIFSTCLSIVKRGRRIELNSPVQIQSCINKFSIDLFEKGDGEFVQLATLEPGKLYPMFFNSNKPKECLFLIENNQIKDKRPNTVLISPFEPVGNQNLTIVDDKKKYNLLIKVVNDKSGKIVKLNSAVICQNLLPFSVFIRIKGSKKENEAESDQFPICKNETADLLTVSPEIGSKFYAELSMNGIDYSSTNKLLIDLVPTIDLSMRQSSSANLLLDLNSESSLKSQTMTIFDCRIEKEIVINVRFEMLTNGQIKMILYSPFVFANLTDSDLMILNGNLVTHLPIHNWSILSPKTEGLIFTQKDDKIILSVDGFEKQEIQYNFTKKEQYFQTLFLRQEKVVEEEIPLDQQTPRRKSSVLDSLLQLFSQKSNEDESFSNSENLTLNGENEHMNYLPLRLKISRHKLSNEIVEMIISDLITIQNDTDIPIVFEFMSVLPHSTAKIKNIRKVHELSFHFAHSEVVKTISLDVLDHKLDKQNLKGDFKATFLIENDQKIEIDALNQEVNLLVIFKYSTFPTPLTITNELLDSNGQPMELTVYHTNPNKLLTIPPFTTSNFYYDNLHNLGTLNVLYNDKKAFKISLLSETGAVEIIDSQNNINFYVTVKMNHTKELLKSVIFTSKKYSKSRNAKDVNILNFFRFKVDLNVPSTMTSIIDINMNEILLLSQKSLSFSMDNKFDYNTLFMAFMNNSNNGKFMFNKYGIQSIVKCSMKSLQIDIQSNIIPRVFAPTIFKATGGKSGNDDNFLSFTIFANSTGKFLNAYLADSIEISSDQVSLSFFKKLLKNMNSKISIGKFDWFEISPFSFHFSYLNINNSTDGTMTRRRSSFSFGDTLNNSNQKSTTVSIPGIVFGQFDGNFLNEVLKIYLNKFIKPNLVASIPNMKIKIDKEDDEDDMITDIKIEGTDILTKKICENLTTSYGCINRSSLVSLALLLVNEKLKTPSHMMSIIAGLTSFAKNVKKYRNGFVFYFNEKDANNDNNKNDNENGKSESSEKEKQVNVDSPSNEQQSQQQQQQMQQWMRMPRCYPRFIIGNYDEEYSRVLILIRNRFRYKERVRMISKCTVTNDVIVLTDSYLIIVNPTLEYISNEISILEIQSVAIVENELRIAGKKESEKIMLRLDSEKTSKRFSIFIASQRLSIGMFGMSMIDK</sequence>
<feature type="compositionally biased region" description="Basic and acidic residues" evidence="1">
    <location>
        <begin position="2625"/>
        <end position="2646"/>
    </location>
</feature>
<evidence type="ECO:0000313" key="3">
    <source>
        <dbReference type="Proteomes" id="UP001470230"/>
    </source>
</evidence>
<keyword evidence="3" id="KW-1185">Reference proteome</keyword>
<comment type="caution">
    <text evidence="2">The sequence shown here is derived from an EMBL/GenBank/DDBJ whole genome shotgun (WGS) entry which is preliminary data.</text>
</comment>
<feature type="region of interest" description="Disordered" evidence="1">
    <location>
        <begin position="2625"/>
        <end position="2665"/>
    </location>
</feature>
<feature type="compositionally biased region" description="Low complexity" evidence="1">
    <location>
        <begin position="2655"/>
        <end position="2665"/>
    </location>
</feature>
<evidence type="ECO:0008006" key="4">
    <source>
        <dbReference type="Google" id="ProtNLM"/>
    </source>
</evidence>
<gene>
    <name evidence="2" type="ORF">M9Y10_005549</name>
</gene>
<protein>
    <recommendedName>
        <fullName evidence="4">Chorein N-terminal domain-containing protein</fullName>
    </recommendedName>
</protein>
<evidence type="ECO:0000256" key="1">
    <source>
        <dbReference type="SAM" id="MobiDB-lite"/>
    </source>
</evidence>